<organism evidence="3 4">
    <name type="scientific">Methanobrevibacter millerae</name>
    <dbReference type="NCBI Taxonomy" id="230361"/>
    <lineage>
        <taxon>Archaea</taxon>
        <taxon>Methanobacteriati</taxon>
        <taxon>Methanobacteriota</taxon>
        <taxon>Methanomada group</taxon>
        <taxon>Methanobacteria</taxon>
        <taxon>Methanobacteriales</taxon>
        <taxon>Methanobacteriaceae</taxon>
        <taxon>Methanobrevibacter</taxon>
    </lineage>
</organism>
<keyword evidence="1" id="KW-0472">Membrane</keyword>
<dbReference type="Proteomes" id="UP000067738">
    <property type="component" value="Chromosome"/>
</dbReference>
<dbReference type="PATRIC" id="fig|230361.4.peg.1336"/>
<dbReference type="EMBL" id="CP011266">
    <property type="protein sequence ID" value="ALT69073.1"/>
    <property type="molecule type" value="Genomic_DNA"/>
</dbReference>
<protein>
    <recommendedName>
        <fullName evidence="2">DUF11 domain-containing protein</fullName>
    </recommendedName>
</protein>
<dbReference type="Pfam" id="PF01345">
    <property type="entry name" value="DUF11"/>
    <property type="match status" value="1"/>
</dbReference>
<dbReference type="AlphaFoldDB" id="A0A0U3EBT7"/>
<evidence type="ECO:0000313" key="3">
    <source>
        <dbReference type="EMBL" id="ALT69073.1"/>
    </source>
</evidence>
<keyword evidence="1" id="KW-0812">Transmembrane</keyword>
<keyword evidence="1" id="KW-1133">Transmembrane helix</keyword>
<evidence type="ECO:0000259" key="2">
    <source>
        <dbReference type="Pfam" id="PF01345"/>
    </source>
</evidence>
<dbReference type="GeneID" id="26736243"/>
<feature type="domain" description="DUF11" evidence="2">
    <location>
        <begin position="46"/>
        <end position="137"/>
    </location>
</feature>
<gene>
    <name evidence="3" type="ORF">sm9_1292</name>
</gene>
<evidence type="ECO:0000313" key="4">
    <source>
        <dbReference type="Proteomes" id="UP000067738"/>
    </source>
</evidence>
<evidence type="ECO:0000256" key="1">
    <source>
        <dbReference type="SAM" id="Phobius"/>
    </source>
</evidence>
<reference evidence="3 4" key="1">
    <citation type="submission" date="2015-04" db="EMBL/GenBank/DDBJ databases">
        <title>The complete genome sequence of the rumen methanogen Methanobrevibacter millerae SM9.</title>
        <authorList>
            <person name="Leahy S.C."/>
            <person name="Kelly W.J."/>
            <person name="Pacheco D.M."/>
            <person name="Li D."/>
            <person name="Altermann E."/>
            <person name="Attwood G.T."/>
        </authorList>
    </citation>
    <scope>NUCLEOTIDE SEQUENCE [LARGE SCALE GENOMIC DNA]</scope>
    <source>
        <strain evidence="3 4">SM9</strain>
    </source>
</reference>
<dbReference type="RefSeq" id="WP_058739333.1">
    <property type="nucleotide sequence ID" value="NZ_CP011266.1"/>
</dbReference>
<dbReference type="InterPro" id="IPR001434">
    <property type="entry name" value="OmcB-like_DUF11"/>
</dbReference>
<keyword evidence="4" id="KW-1185">Reference proteome</keyword>
<name>A0A0U3EBT7_9EURY</name>
<sequence length="203" mass="22482">MNSKGIFGLLILIILTLFLVSSINAADNKTIVSDNNVNENYNLQFNQSYEPSVVHKDDVVEVYLHVKNVGQDTYHNLSILYPLPQGLNLLIFPVEYDNSTWFIDTLYPGENDLLTLVCVPTIAGKTYEFTAGVGSQTIMNSTMDMYVEGENTNSSNGTDIFDGGVIKAVGSVNNSDLSLKQTANPILVLLFAIIFIPFIRIKY</sequence>
<proteinExistence type="predicted"/>
<dbReference type="KEGG" id="mmil:sm9_1292"/>
<accession>A0A0U3EBT7</accession>
<feature type="transmembrane region" description="Helical" evidence="1">
    <location>
        <begin position="183"/>
        <end position="201"/>
    </location>
</feature>